<name>A0ABT6KHZ5_9CYAN</name>
<keyword evidence="2" id="KW-1185">Reference proteome</keyword>
<sequence>MSAIFSTPRIFGLVLIGLMITSCRGYTSSYIQPSTPTVNRQQSTSNDAYRNLLRQNAADTYADCARIGDPSLNCDLDLRGVP</sequence>
<evidence type="ECO:0000313" key="2">
    <source>
        <dbReference type="Proteomes" id="UP001159386"/>
    </source>
</evidence>
<gene>
    <name evidence="1" type="ORF">NWP22_14985</name>
</gene>
<protein>
    <submittedName>
        <fullName evidence="1">Uncharacterized protein</fullName>
    </submittedName>
</protein>
<evidence type="ECO:0000313" key="1">
    <source>
        <dbReference type="EMBL" id="MDH6107150.1"/>
    </source>
</evidence>
<organism evidence="1 2">
    <name type="scientific">Anabaenopsis tanganyikae CS-531</name>
    <dbReference type="NCBI Taxonomy" id="2785304"/>
    <lineage>
        <taxon>Bacteria</taxon>
        <taxon>Bacillati</taxon>
        <taxon>Cyanobacteriota</taxon>
        <taxon>Cyanophyceae</taxon>
        <taxon>Nostocales</taxon>
        <taxon>Nodulariaceae</taxon>
        <taxon>Anabaenopsis</taxon>
        <taxon>Anabaenopsis tanganyikae</taxon>
    </lineage>
</organism>
<dbReference type="RefSeq" id="WP_280802048.1">
    <property type="nucleotide sequence ID" value="NZ_JANQDF010000154.1"/>
</dbReference>
<dbReference type="Proteomes" id="UP001159386">
    <property type="component" value="Unassembled WGS sequence"/>
</dbReference>
<comment type="caution">
    <text evidence="1">The sequence shown here is derived from an EMBL/GenBank/DDBJ whole genome shotgun (WGS) entry which is preliminary data.</text>
</comment>
<accession>A0ABT6KHZ5</accession>
<reference evidence="1 2" key="1">
    <citation type="journal article" date="2023" name="J. Phycol.">
        <title>Chrysosporum ovalisporum is synonymous with the true-branching cyanobacterium Umezakia natans (Nostocales/Aphanizomenonaceae).</title>
        <authorList>
            <person name="McGregor G.B."/>
            <person name="Sendall B.C."/>
            <person name="Niiyama Y."/>
            <person name="Tuji A."/>
            <person name="Willis A."/>
        </authorList>
    </citation>
    <scope>NUCLEOTIDE SEQUENCE [LARGE SCALE GENOMIC DNA]</scope>
    <source>
        <strain evidence="1 2">CS-531</strain>
    </source>
</reference>
<dbReference type="EMBL" id="JANQDF010000154">
    <property type="protein sequence ID" value="MDH6107150.1"/>
    <property type="molecule type" value="Genomic_DNA"/>
</dbReference>
<proteinExistence type="predicted"/>